<keyword evidence="2" id="KW-1185">Reference proteome</keyword>
<dbReference type="AlphaFoldDB" id="A0AAV1LX85"/>
<comment type="caution">
    <text evidence="1">The sequence shown here is derived from an EMBL/GenBank/DDBJ whole genome shotgun (WGS) entry which is preliminary data.</text>
</comment>
<sequence>MYNQCLIKVPFGIETRDERGARLSVHISRSGVVQLTAPDQPQRRCQHFITLNLLISDSTIEEILQQQDI</sequence>
<evidence type="ECO:0000313" key="2">
    <source>
        <dbReference type="Proteomes" id="UP001314205"/>
    </source>
</evidence>
<dbReference type="EMBL" id="CAVLGL010000104">
    <property type="protein sequence ID" value="CAK1598804.1"/>
    <property type="molecule type" value="Genomic_DNA"/>
</dbReference>
<accession>A0AAV1LX85</accession>
<gene>
    <name evidence="1" type="ORF">PARMNEM_LOCUS17753</name>
</gene>
<proteinExistence type="predicted"/>
<evidence type="ECO:0000313" key="1">
    <source>
        <dbReference type="EMBL" id="CAK1598804.1"/>
    </source>
</evidence>
<evidence type="ECO:0008006" key="3">
    <source>
        <dbReference type="Google" id="ProtNLM"/>
    </source>
</evidence>
<dbReference type="Proteomes" id="UP001314205">
    <property type="component" value="Unassembled WGS sequence"/>
</dbReference>
<organism evidence="1 2">
    <name type="scientific">Parnassius mnemosyne</name>
    <name type="common">clouded apollo</name>
    <dbReference type="NCBI Taxonomy" id="213953"/>
    <lineage>
        <taxon>Eukaryota</taxon>
        <taxon>Metazoa</taxon>
        <taxon>Ecdysozoa</taxon>
        <taxon>Arthropoda</taxon>
        <taxon>Hexapoda</taxon>
        <taxon>Insecta</taxon>
        <taxon>Pterygota</taxon>
        <taxon>Neoptera</taxon>
        <taxon>Endopterygota</taxon>
        <taxon>Lepidoptera</taxon>
        <taxon>Glossata</taxon>
        <taxon>Ditrysia</taxon>
        <taxon>Papilionoidea</taxon>
        <taxon>Papilionidae</taxon>
        <taxon>Parnassiinae</taxon>
        <taxon>Parnassini</taxon>
        <taxon>Parnassius</taxon>
        <taxon>Driopa</taxon>
    </lineage>
</organism>
<reference evidence="1 2" key="1">
    <citation type="submission" date="2023-11" db="EMBL/GenBank/DDBJ databases">
        <authorList>
            <person name="Hedman E."/>
            <person name="Englund M."/>
            <person name="Stromberg M."/>
            <person name="Nyberg Akerstrom W."/>
            <person name="Nylinder S."/>
            <person name="Jareborg N."/>
            <person name="Kallberg Y."/>
            <person name="Kronander E."/>
        </authorList>
    </citation>
    <scope>NUCLEOTIDE SEQUENCE [LARGE SCALE GENOMIC DNA]</scope>
</reference>
<name>A0AAV1LX85_9NEOP</name>
<protein>
    <recommendedName>
        <fullName evidence="3">PilZ domain-containing protein</fullName>
    </recommendedName>
</protein>